<evidence type="ECO:0000256" key="4">
    <source>
        <dbReference type="ARBA" id="ARBA00022692"/>
    </source>
</evidence>
<feature type="transmembrane region" description="Helical" evidence="7">
    <location>
        <begin position="136"/>
        <end position="155"/>
    </location>
</feature>
<comment type="similarity">
    <text evidence="2">Belongs to the NrfD family.</text>
</comment>
<dbReference type="PANTHER" id="PTHR30074">
    <property type="entry name" value="FORMATE DEHYDROGENASE, NITRATE-INDUCIBLE, CYTOCHROME B556 FDN SUBUNIT"/>
    <property type="match status" value="1"/>
</dbReference>
<dbReference type="InterPro" id="IPR051817">
    <property type="entry name" value="FDH_cytochrome_b556_subunit"/>
</dbReference>
<feature type="transmembrane region" description="Helical" evidence="7">
    <location>
        <begin position="66"/>
        <end position="91"/>
    </location>
</feature>
<gene>
    <name evidence="8" type="primary">hybB_2</name>
    <name evidence="8" type="ORF">AW09_003096</name>
</gene>
<dbReference type="EMBL" id="JDVG02000496">
    <property type="protein sequence ID" value="KFB71763.1"/>
    <property type="molecule type" value="Genomic_DNA"/>
</dbReference>
<feature type="transmembrane region" description="Helical" evidence="7">
    <location>
        <begin position="103"/>
        <end position="124"/>
    </location>
</feature>
<evidence type="ECO:0000256" key="3">
    <source>
        <dbReference type="ARBA" id="ARBA00022475"/>
    </source>
</evidence>
<dbReference type="PANTHER" id="PTHR30074:SF4">
    <property type="entry name" value="NI_FE-HYDROGENASE 2 B-TYPE CYTOCHROME SUBUNIT-RELATED"/>
    <property type="match status" value="1"/>
</dbReference>
<evidence type="ECO:0000256" key="6">
    <source>
        <dbReference type="ARBA" id="ARBA00023136"/>
    </source>
</evidence>
<evidence type="ECO:0000256" key="2">
    <source>
        <dbReference type="ARBA" id="ARBA00008929"/>
    </source>
</evidence>
<accession>A0A080LTK1</accession>
<evidence type="ECO:0000256" key="1">
    <source>
        <dbReference type="ARBA" id="ARBA00004651"/>
    </source>
</evidence>
<name>A0A080LTK1_9PROT</name>
<evidence type="ECO:0000256" key="5">
    <source>
        <dbReference type="ARBA" id="ARBA00022989"/>
    </source>
</evidence>
<comment type="subcellular location">
    <subcellularLocation>
        <location evidence="1">Cell membrane</location>
        <topology evidence="1">Multi-pass membrane protein</topology>
    </subcellularLocation>
</comment>
<proteinExistence type="inferred from homology"/>
<organism evidence="8 9">
    <name type="scientific">Candidatus Accumulibacter phosphatis</name>
    <dbReference type="NCBI Taxonomy" id="327160"/>
    <lineage>
        <taxon>Bacteria</taxon>
        <taxon>Pseudomonadati</taxon>
        <taxon>Pseudomonadota</taxon>
        <taxon>Betaproteobacteria</taxon>
        <taxon>Candidatus Accumulibacter</taxon>
    </lineage>
</organism>
<evidence type="ECO:0000256" key="7">
    <source>
        <dbReference type="SAM" id="Phobius"/>
    </source>
</evidence>
<evidence type="ECO:0000313" key="8">
    <source>
        <dbReference type="EMBL" id="KFB71763.1"/>
    </source>
</evidence>
<dbReference type="GO" id="GO:0005886">
    <property type="term" value="C:plasma membrane"/>
    <property type="evidence" value="ECO:0007669"/>
    <property type="project" value="UniProtKB-SubCell"/>
</dbReference>
<dbReference type="Proteomes" id="UP000020077">
    <property type="component" value="Unassembled WGS sequence"/>
</dbReference>
<dbReference type="Pfam" id="PF03916">
    <property type="entry name" value="NrfD"/>
    <property type="match status" value="1"/>
</dbReference>
<keyword evidence="4 7" id="KW-0812">Transmembrane</keyword>
<sequence>MWIEFSPVFLEKLGLRDARRQLEKVLYIFIALGVVLPMMHQASLGTMLVVMGGQVHPLWQTPVLPLLYLLSAITLGYGVILFESCVAASAYRRQVEVPLLNPMARVMLGIMAVFLVVRFADILLRGVIGEAFKPTYIALTFWVENGCLIAPFLLIGTTEARRNPARLFLAGIAVMLSGILLRLNGFLITFDTGPGWRYFPSVPELLVTLGIFAAEVFGYIYITRRFPVLPREEPYAQPAHS</sequence>
<keyword evidence="5 7" id="KW-1133">Transmembrane helix</keyword>
<reference evidence="8 9" key="1">
    <citation type="submission" date="2014-02" db="EMBL/GenBank/DDBJ databases">
        <title>Expanding our view of genomic diversity in Candidatus Accumulibacter clades.</title>
        <authorList>
            <person name="Skennerton C.T."/>
            <person name="Barr J.J."/>
            <person name="Slater F.R."/>
            <person name="Bond P.L."/>
            <person name="Tyson G.W."/>
        </authorList>
    </citation>
    <scope>NUCLEOTIDE SEQUENCE [LARGE SCALE GENOMIC DNA]</scope>
    <source>
        <strain evidence="9">BA-91</strain>
    </source>
</reference>
<protein>
    <submittedName>
        <fullName evidence="8">Putative Ni/Fe-hydrogenase 2 b-type cytochrome subunit</fullName>
    </submittedName>
</protein>
<dbReference type="GO" id="GO:0009061">
    <property type="term" value="P:anaerobic respiration"/>
    <property type="evidence" value="ECO:0007669"/>
    <property type="project" value="TreeGrafter"/>
</dbReference>
<comment type="caution">
    <text evidence="8">The sequence shown here is derived from an EMBL/GenBank/DDBJ whole genome shotgun (WGS) entry which is preliminary data.</text>
</comment>
<keyword evidence="6 7" id="KW-0472">Membrane</keyword>
<dbReference type="InterPro" id="IPR005614">
    <property type="entry name" value="NrfD-like"/>
</dbReference>
<feature type="transmembrane region" description="Helical" evidence="7">
    <location>
        <begin position="202"/>
        <end position="222"/>
    </location>
</feature>
<feature type="transmembrane region" description="Helical" evidence="7">
    <location>
        <begin position="167"/>
        <end position="190"/>
    </location>
</feature>
<dbReference type="AlphaFoldDB" id="A0A080LTK1"/>
<keyword evidence="3" id="KW-1003">Cell membrane</keyword>
<evidence type="ECO:0000313" key="9">
    <source>
        <dbReference type="Proteomes" id="UP000020077"/>
    </source>
</evidence>
<feature type="transmembrane region" description="Helical" evidence="7">
    <location>
        <begin position="25"/>
        <end position="51"/>
    </location>
</feature>